<reference evidence="6" key="2">
    <citation type="submission" date="2015-06" db="EMBL/GenBank/DDBJ databases">
        <authorList>
            <person name="van de Sande W.W.J."/>
        </authorList>
    </citation>
    <scope>NUCLEOTIDE SEQUENCE [LARGE SCALE GENOMIC DNA]</scope>
    <source>
        <strain evidence="6">mm55</strain>
    </source>
</reference>
<reference evidence="4" key="1">
    <citation type="submission" date="2015-06" db="EMBL/GenBank/DDBJ databases">
        <authorList>
            <person name="Hoefler B.C."/>
            <person name="Straight P.D."/>
        </authorList>
    </citation>
    <scope>NUCLEOTIDE SEQUENCE [LARGE SCALE GENOMIC DNA]</scope>
    <source>
        <strain evidence="4">Mm55</strain>
    </source>
</reference>
<dbReference type="AlphaFoldDB" id="A0A175VZB5"/>
<feature type="domain" description="NB-ARC" evidence="2">
    <location>
        <begin position="386"/>
        <end position="549"/>
    </location>
</feature>
<evidence type="ECO:0000259" key="3">
    <source>
        <dbReference type="Pfam" id="PF01048"/>
    </source>
</evidence>
<dbReference type="OrthoDB" id="20872at2759"/>
<sequence>MTVQRPTSRDDFDIAIVCALPLEFDAVVSILDEVWDDGEDHPTLGKAPGDLNTYLNGRIGRHNVVIVLLPQRMGKVNAAIVASDLRHSYRVRLALLVGICAGVPKAGDKEMLLGDVAISNSLYPDGFVRKAGAQDNLAGLNKEISGIINMIQNTEYKKRILHQKTASILKDLRQREYKYRLPNPVSDKLFLPGYRHKHQGSPTCPCQYHVEESDPVCEKAIEKPCEELGCEDNFLIARARYKERLAAAASPDDVSVPMFDPLIHIGRVASGDTVMKSAVTRDIIAETEQVIAFEMEGAGIWEHLPALVVKGVCDYADSHKNKSWQHYAAGSAASAAKALLSLVTPADKKLADKRLVDKGPVAGAVPRKFEWLVPFPPDPDFVDQPEISKWLREKSQVPGTRVALVGLSGIGKSQLALHFSHEVRNKSHVFWVNATTGATLEKSYRTIAERLGLVQSINSAEDTFSRIGRWLANEENGRWTVVLDNFDDTSVILNEDPRLLNTLPQTSNGFTVITSRTLQGAELLTGNVKNIYSVESMREELAVELFRTKLKDECQPDEAVEVVRLLGHMPLAISHAAAYINRQAPRVSAREYARMFRESDDRRKILLGSEYRDLRRDTPGSILSTWTVTFGQIQHERPSAVDLLSLMSFFSPQSIPEWALKPWYKPNPDNFPRVAIGDTLSAKEYVASSVYCFSRRSLTRPVKSPDAWSHLLRPSSADGGKDTTKPSKPSRLSFFKRKSAKPCSEAGDNTTNGSNSTRSSAGPEREFEEDLDILREYCLVTPTETQGVLKMHPLVRYCTQEWLAQSQSSDLYKKRFLLIMAQNIGSPNAGCHGCKAMGRTMLLHRRWAFSGSSKTWLLEKMIAVADRLIGPADYLTLECMDLLALNVEAEDPDKAWSLWEDLFGRAGRSNDGDITAARLSYAVALHRHFQHDKAERVARDVVKQRERALTRLAMELLSFDWSACNSYYQSRLIQHSTAIAKEMVGHRGPPDEVERMLRDMVEYAETVPLKWCVWSHDVPWGPFHDALSVVQEKQGKLTESIRTLDRGLECMAKTVFIPTSEPPTLLESLLDSQSGTEERQQLLCQVIEKLRSKYGRSEQSYYGMVNVARRLYVQRRVQEAYLLLDALAGHMKGDRAYGEAHKMTQMVMSQKKHLQRLEDARLKRQNEEAVEGQENTGTGDEASAAPPEPGECQ</sequence>
<dbReference type="PANTHER" id="PTHR46082:SF6">
    <property type="entry name" value="AAA+ ATPASE DOMAIN-CONTAINING PROTEIN-RELATED"/>
    <property type="match status" value="1"/>
</dbReference>
<keyword evidence="6" id="KW-1185">Reference proteome</keyword>
<dbReference type="GO" id="GO:0003824">
    <property type="term" value="F:catalytic activity"/>
    <property type="evidence" value="ECO:0007669"/>
    <property type="project" value="InterPro"/>
</dbReference>
<dbReference type="SUPFAM" id="SSF52540">
    <property type="entry name" value="P-loop containing nucleoside triphosphate hydrolases"/>
    <property type="match status" value="1"/>
</dbReference>
<feature type="domain" description="Nucleoside phosphorylase" evidence="3">
    <location>
        <begin position="13"/>
        <end position="328"/>
    </location>
</feature>
<dbReference type="VEuPathDB" id="FungiDB:MMYC01_206639"/>
<proteinExistence type="predicted"/>
<feature type="compositionally biased region" description="Low complexity" evidence="1">
    <location>
        <begin position="749"/>
        <end position="760"/>
    </location>
</feature>
<dbReference type="PANTHER" id="PTHR46082">
    <property type="entry name" value="ATP/GTP-BINDING PROTEIN-RELATED"/>
    <property type="match status" value="1"/>
</dbReference>
<dbReference type="Proteomes" id="UP000078237">
    <property type="component" value="Unassembled WGS sequence"/>
</dbReference>
<dbReference type="InterPro" id="IPR002182">
    <property type="entry name" value="NB-ARC"/>
</dbReference>
<gene>
    <name evidence="5" type="ORF">MMYC01_206279</name>
    <name evidence="4" type="ORF">MMYC01_206639</name>
</gene>
<dbReference type="Gene3D" id="3.40.50.300">
    <property type="entry name" value="P-loop containing nucleotide triphosphate hydrolases"/>
    <property type="match status" value="1"/>
</dbReference>
<evidence type="ECO:0000313" key="5">
    <source>
        <dbReference type="EMBL" id="KXX78986.1"/>
    </source>
</evidence>
<dbReference type="InterPro" id="IPR000845">
    <property type="entry name" value="Nucleoside_phosphorylase_d"/>
</dbReference>
<reference evidence="4 6" key="3">
    <citation type="submission" date="2016-01" db="EMBL/GenBank/DDBJ databases">
        <title>Madurella mycetomatis genome sequencing.</title>
        <authorList>
            <person name="Van De Sande W."/>
        </authorList>
    </citation>
    <scope>NUCLEOTIDE SEQUENCE [LARGE SCALE GENOMIC DNA]</scope>
    <source>
        <strain evidence="6">mm55</strain>
        <strain evidence="4">Mm55</strain>
    </source>
</reference>
<feature type="region of interest" description="Disordered" evidence="1">
    <location>
        <begin position="709"/>
        <end position="765"/>
    </location>
</feature>
<evidence type="ECO:0000256" key="1">
    <source>
        <dbReference type="SAM" id="MobiDB-lite"/>
    </source>
</evidence>
<feature type="region of interest" description="Disordered" evidence="1">
    <location>
        <begin position="1156"/>
        <end position="1193"/>
    </location>
</feature>
<evidence type="ECO:0000313" key="6">
    <source>
        <dbReference type="Proteomes" id="UP000078237"/>
    </source>
</evidence>
<accession>A0A175VZB5</accession>
<protein>
    <submittedName>
        <fullName evidence="4">Regulatory protein AfsR</fullName>
    </submittedName>
</protein>
<dbReference type="Pfam" id="PF00931">
    <property type="entry name" value="NB-ARC"/>
    <property type="match status" value="1"/>
</dbReference>
<feature type="compositionally biased region" description="Basic and acidic residues" evidence="1">
    <location>
        <begin position="1156"/>
        <end position="1167"/>
    </location>
</feature>
<evidence type="ECO:0000259" key="2">
    <source>
        <dbReference type="Pfam" id="PF00931"/>
    </source>
</evidence>
<dbReference type="SUPFAM" id="SSF53167">
    <property type="entry name" value="Purine and uridine phosphorylases"/>
    <property type="match status" value="1"/>
</dbReference>
<comment type="caution">
    <text evidence="4">The sequence shown here is derived from an EMBL/GenBank/DDBJ whole genome shotgun (WGS) entry which is preliminary data.</text>
</comment>
<dbReference type="EMBL" id="LCTW02000101">
    <property type="protein sequence ID" value="KXX78986.1"/>
    <property type="molecule type" value="Genomic_DNA"/>
</dbReference>
<dbReference type="VEuPathDB" id="FungiDB:MMYC01_206279"/>
<dbReference type="STRING" id="100816.A0A175VZB5"/>
<dbReference type="InterPro" id="IPR035994">
    <property type="entry name" value="Nucleoside_phosphorylase_sf"/>
</dbReference>
<dbReference type="Gene3D" id="3.40.50.1580">
    <property type="entry name" value="Nucleoside phosphorylase domain"/>
    <property type="match status" value="1"/>
</dbReference>
<name>A0A175VZB5_9PEZI</name>
<organism evidence="4 6">
    <name type="scientific">Madurella mycetomatis</name>
    <dbReference type="NCBI Taxonomy" id="100816"/>
    <lineage>
        <taxon>Eukaryota</taxon>
        <taxon>Fungi</taxon>
        <taxon>Dikarya</taxon>
        <taxon>Ascomycota</taxon>
        <taxon>Pezizomycotina</taxon>
        <taxon>Sordariomycetes</taxon>
        <taxon>Sordariomycetidae</taxon>
        <taxon>Sordariales</taxon>
        <taxon>Sordariales incertae sedis</taxon>
        <taxon>Madurella</taxon>
    </lineage>
</organism>
<evidence type="ECO:0000313" key="4">
    <source>
        <dbReference type="EMBL" id="KXX76569.1"/>
    </source>
</evidence>
<dbReference type="GO" id="GO:0043531">
    <property type="term" value="F:ADP binding"/>
    <property type="evidence" value="ECO:0007669"/>
    <property type="project" value="InterPro"/>
</dbReference>
<dbReference type="InterPro" id="IPR053137">
    <property type="entry name" value="NLR-like"/>
</dbReference>
<dbReference type="EMBL" id="LCTW02000204">
    <property type="protein sequence ID" value="KXX76569.1"/>
    <property type="molecule type" value="Genomic_DNA"/>
</dbReference>
<dbReference type="Pfam" id="PF01048">
    <property type="entry name" value="PNP_UDP_1"/>
    <property type="match status" value="1"/>
</dbReference>
<dbReference type="GO" id="GO:0009116">
    <property type="term" value="P:nucleoside metabolic process"/>
    <property type="evidence" value="ECO:0007669"/>
    <property type="project" value="InterPro"/>
</dbReference>
<dbReference type="InterPro" id="IPR027417">
    <property type="entry name" value="P-loop_NTPase"/>
</dbReference>